<dbReference type="EMBL" id="JAJFAZ020000008">
    <property type="protein sequence ID" value="KAI5312953.1"/>
    <property type="molecule type" value="Genomic_DNA"/>
</dbReference>
<protein>
    <recommendedName>
        <fullName evidence="1">Retrotransposon gag domain-containing protein</fullName>
    </recommendedName>
</protein>
<comment type="caution">
    <text evidence="2">The sequence shown here is derived from an EMBL/GenBank/DDBJ whole genome shotgun (WGS) entry which is preliminary data.</text>
</comment>
<dbReference type="Proteomes" id="UP001054821">
    <property type="component" value="Chromosome 8"/>
</dbReference>
<accession>A0AAD4YLP3</accession>
<sequence>MSFGRRSKSLKLILLDPKIEQMLHKLNRFNRVKRKDEILEKPSPMAEELKPLRDYVVPSVEASPSSICHPTIDANNFEIIPAIISMIRRSSIFCGLFPFSLKNKVKAWLTSQPPNSITTWDDLAKKFLAKFFPFAKTAKLRNDIISFAQNDMEPFYEACDIYKDMLRKCPHHALPTCMQIQSFYNGLNSTSRTMIDAAAEGVLMEKHRNEAHNLLEEMAFNNYQWSSERSTPKKDGIHEIDTISTLTEQISTFLNNLVL</sequence>
<dbReference type="Pfam" id="PF03732">
    <property type="entry name" value="Retrotrans_gag"/>
    <property type="match status" value="1"/>
</dbReference>
<organism evidence="2 3">
    <name type="scientific">Prunus dulcis</name>
    <name type="common">Almond</name>
    <name type="synonym">Amygdalus dulcis</name>
    <dbReference type="NCBI Taxonomy" id="3755"/>
    <lineage>
        <taxon>Eukaryota</taxon>
        <taxon>Viridiplantae</taxon>
        <taxon>Streptophyta</taxon>
        <taxon>Embryophyta</taxon>
        <taxon>Tracheophyta</taxon>
        <taxon>Spermatophyta</taxon>
        <taxon>Magnoliopsida</taxon>
        <taxon>eudicotyledons</taxon>
        <taxon>Gunneridae</taxon>
        <taxon>Pentapetalae</taxon>
        <taxon>rosids</taxon>
        <taxon>fabids</taxon>
        <taxon>Rosales</taxon>
        <taxon>Rosaceae</taxon>
        <taxon>Amygdaloideae</taxon>
        <taxon>Amygdaleae</taxon>
        <taxon>Prunus</taxon>
    </lineage>
</organism>
<evidence type="ECO:0000313" key="3">
    <source>
        <dbReference type="Proteomes" id="UP001054821"/>
    </source>
</evidence>
<proteinExistence type="predicted"/>
<name>A0AAD4YLP3_PRUDU</name>
<dbReference type="PANTHER" id="PTHR33223:SF11">
    <property type="entry name" value="ELEMENT PROTEIN, PUTATIVE-RELATED"/>
    <property type="match status" value="1"/>
</dbReference>
<feature type="domain" description="Retrotransposon gag" evidence="1">
    <location>
        <begin position="96"/>
        <end position="188"/>
    </location>
</feature>
<dbReference type="AlphaFoldDB" id="A0AAD4YLP3"/>
<dbReference type="InterPro" id="IPR005162">
    <property type="entry name" value="Retrotrans_gag_dom"/>
</dbReference>
<evidence type="ECO:0000313" key="2">
    <source>
        <dbReference type="EMBL" id="KAI5312953.1"/>
    </source>
</evidence>
<gene>
    <name evidence="2" type="ORF">L3X38_042127</name>
</gene>
<dbReference type="PANTHER" id="PTHR33223">
    <property type="entry name" value="CCHC-TYPE DOMAIN-CONTAINING PROTEIN"/>
    <property type="match status" value="1"/>
</dbReference>
<evidence type="ECO:0000259" key="1">
    <source>
        <dbReference type="Pfam" id="PF03732"/>
    </source>
</evidence>
<reference evidence="2 3" key="1">
    <citation type="journal article" date="2022" name="G3 (Bethesda)">
        <title>Whole-genome sequence and methylome profiling of the almond [Prunus dulcis (Mill.) D.A. Webb] cultivar 'Nonpareil'.</title>
        <authorList>
            <person name="D'Amico-Willman K.M."/>
            <person name="Ouma W.Z."/>
            <person name="Meulia T."/>
            <person name="Sideli G.M."/>
            <person name="Gradziel T.M."/>
            <person name="Fresnedo-Ramirez J."/>
        </authorList>
    </citation>
    <scope>NUCLEOTIDE SEQUENCE [LARGE SCALE GENOMIC DNA]</scope>
    <source>
        <strain evidence="2">Clone GOH B32 T37-40</strain>
    </source>
</reference>
<keyword evidence="3" id="KW-1185">Reference proteome</keyword>